<dbReference type="GO" id="GO:0006302">
    <property type="term" value="P:double-strand break repair"/>
    <property type="evidence" value="ECO:0007669"/>
    <property type="project" value="InterPro"/>
</dbReference>
<dbReference type="RefSeq" id="WP_301188548.1">
    <property type="nucleotide sequence ID" value="NZ_JAPDPJ010000001.1"/>
</dbReference>
<feature type="domain" description="Helicase C-terminal" evidence="14">
    <location>
        <begin position="564"/>
        <end position="719"/>
    </location>
</feature>
<dbReference type="InterPro" id="IPR011545">
    <property type="entry name" value="DEAD/DEAH_box_helicase_dom"/>
</dbReference>
<dbReference type="InterPro" id="IPR001650">
    <property type="entry name" value="Helicase_C-like"/>
</dbReference>
<dbReference type="FunFam" id="3.40.1440.60:FF:000001">
    <property type="entry name" value="Primosomal protein N"/>
    <property type="match status" value="1"/>
</dbReference>
<evidence type="ECO:0000256" key="6">
    <source>
        <dbReference type="ARBA" id="ARBA00022806"/>
    </source>
</evidence>
<dbReference type="GO" id="GO:0003677">
    <property type="term" value="F:DNA binding"/>
    <property type="evidence" value="ECO:0007669"/>
    <property type="project" value="UniProtKB-UniRule"/>
</dbReference>
<dbReference type="AlphaFoldDB" id="A0AAE3M192"/>
<evidence type="ECO:0000259" key="13">
    <source>
        <dbReference type="PROSITE" id="PS51192"/>
    </source>
</evidence>
<dbReference type="EMBL" id="JAPDPJ010000001">
    <property type="protein sequence ID" value="MCW3784977.1"/>
    <property type="molecule type" value="Genomic_DNA"/>
</dbReference>
<dbReference type="EC" id="5.6.2.4" evidence="12"/>
<dbReference type="FunFam" id="3.40.50.300:FF:000489">
    <property type="entry name" value="Primosome assembly protein PriA"/>
    <property type="match status" value="1"/>
</dbReference>
<keyword evidence="16" id="KW-1185">Reference proteome</keyword>
<feature type="binding site" evidence="12">
    <location>
        <position position="541"/>
    </location>
    <ligand>
        <name>Zn(2+)</name>
        <dbReference type="ChEBI" id="CHEBI:29105"/>
        <label>2</label>
    </ligand>
</feature>
<dbReference type="GO" id="GO:0016787">
    <property type="term" value="F:hydrolase activity"/>
    <property type="evidence" value="ECO:0007669"/>
    <property type="project" value="UniProtKB-KW"/>
</dbReference>
<keyword evidence="7 12" id="KW-0862">Zinc</keyword>
<dbReference type="PROSITE" id="PS51192">
    <property type="entry name" value="HELICASE_ATP_BIND_1"/>
    <property type="match status" value="1"/>
</dbReference>
<dbReference type="SUPFAM" id="SSF52540">
    <property type="entry name" value="P-loop containing nucleoside triphosphate hydrolases"/>
    <property type="match status" value="1"/>
</dbReference>
<dbReference type="GO" id="GO:0006269">
    <property type="term" value="P:DNA replication, synthesis of primer"/>
    <property type="evidence" value="ECO:0007669"/>
    <property type="project" value="UniProtKB-KW"/>
</dbReference>
<feature type="binding site" evidence="12">
    <location>
        <position position="529"/>
    </location>
    <ligand>
        <name>Zn(2+)</name>
        <dbReference type="ChEBI" id="CHEBI:29105"/>
        <label>1</label>
    </ligand>
</feature>
<dbReference type="Pfam" id="PF18319">
    <property type="entry name" value="Zn_ribbon_PriA"/>
    <property type="match status" value="1"/>
</dbReference>
<keyword evidence="2 12" id="KW-0235">DNA replication</keyword>
<feature type="binding site" evidence="12">
    <location>
        <position position="569"/>
    </location>
    <ligand>
        <name>Zn(2+)</name>
        <dbReference type="ChEBI" id="CHEBI:29105"/>
        <label>1</label>
    </ligand>
</feature>
<dbReference type="InterPro" id="IPR042115">
    <property type="entry name" value="PriA_3primeBD_sf"/>
</dbReference>
<dbReference type="GO" id="GO:0006310">
    <property type="term" value="P:DNA recombination"/>
    <property type="evidence" value="ECO:0007669"/>
    <property type="project" value="InterPro"/>
</dbReference>
<dbReference type="InterPro" id="IPR005259">
    <property type="entry name" value="PriA"/>
</dbReference>
<evidence type="ECO:0000313" key="15">
    <source>
        <dbReference type="EMBL" id="MCW3784977.1"/>
    </source>
</evidence>
<dbReference type="PANTHER" id="PTHR30580">
    <property type="entry name" value="PRIMOSOMAL PROTEIN N"/>
    <property type="match status" value="1"/>
</dbReference>
<accession>A0AAE3M192</accession>
<dbReference type="Proteomes" id="UP001209229">
    <property type="component" value="Unassembled WGS sequence"/>
</dbReference>
<evidence type="ECO:0000256" key="4">
    <source>
        <dbReference type="ARBA" id="ARBA00022741"/>
    </source>
</evidence>
<evidence type="ECO:0000259" key="14">
    <source>
        <dbReference type="PROSITE" id="PS51194"/>
    </source>
</evidence>
<dbReference type="GO" id="GO:0005524">
    <property type="term" value="F:ATP binding"/>
    <property type="evidence" value="ECO:0007669"/>
    <property type="project" value="UniProtKB-UniRule"/>
</dbReference>
<evidence type="ECO:0000313" key="16">
    <source>
        <dbReference type="Proteomes" id="UP001209229"/>
    </source>
</evidence>
<dbReference type="PANTHER" id="PTHR30580:SF0">
    <property type="entry name" value="PRIMOSOMAL PROTEIN N"/>
    <property type="match status" value="1"/>
</dbReference>
<dbReference type="CDD" id="cd17929">
    <property type="entry name" value="DEXHc_priA"/>
    <property type="match status" value="1"/>
</dbReference>
<comment type="caution">
    <text evidence="15">The sequence shown here is derived from an EMBL/GenBank/DDBJ whole genome shotgun (WGS) entry which is preliminary data.</text>
</comment>
<dbReference type="SMART" id="SM00487">
    <property type="entry name" value="DEXDc"/>
    <property type="match status" value="1"/>
</dbReference>
<feature type="binding site" evidence="12">
    <location>
        <position position="532"/>
    </location>
    <ligand>
        <name>Zn(2+)</name>
        <dbReference type="ChEBI" id="CHEBI:29105"/>
        <label>1</label>
    </ligand>
</feature>
<dbReference type="Pfam" id="PF17764">
    <property type="entry name" value="PriA_3primeBD"/>
    <property type="match status" value="1"/>
</dbReference>
<evidence type="ECO:0000256" key="8">
    <source>
        <dbReference type="ARBA" id="ARBA00022840"/>
    </source>
</evidence>
<comment type="similarity">
    <text evidence="12">Belongs to the helicase family. PriA subfamily.</text>
</comment>
<evidence type="ECO:0000256" key="11">
    <source>
        <dbReference type="ARBA" id="ARBA00048988"/>
    </source>
</evidence>
<feature type="binding site" evidence="12">
    <location>
        <position position="538"/>
    </location>
    <ligand>
        <name>Zn(2+)</name>
        <dbReference type="ChEBI" id="CHEBI:29105"/>
        <label>2</label>
    </ligand>
</feature>
<feature type="domain" description="Helicase ATP-binding" evidence="13">
    <location>
        <begin position="298"/>
        <end position="466"/>
    </location>
</feature>
<keyword evidence="6 12" id="KW-0347">Helicase</keyword>
<dbReference type="Pfam" id="PF00271">
    <property type="entry name" value="Helicase_C"/>
    <property type="match status" value="1"/>
</dbReference>
<evidence type="ECO:0000256" key="10">
    <source>
        <dbReference type="ARBA" id="ARBA00023235"/>
    </source>
</evidence>
<dbReference type="Pfam" id="PF00270">
    <property type="entry name" value="DEAD"/>
    <property type="match status" value="1"/>
</dbReference>
<evidence type="ECO:0000256" key="12">
    <source>
        <dbReference type="HAMAP-Rule" id="MF_00983"/>
    </source>
</evidence>
<dbReference type="InterPro" id="IPR040498">
    <property type="entry name" value="PriA_CRR"/>
</dbReference>
<evidence type="ECO:0000256" key="1">
    <source>
        <dbReference type="ARBA" id="ARBA00022515"/>
    </source>
</evidence>
<dbReference type="NCBIfam" id="TIGR00595">
    <property type="entry name" value="priA"/>
    <property type="match status" value="1"/>
</dbReference>
<evidence type="ECO:0000256" key="9">
    <source>
        <dbReference type="ARBA" id="ARBA00023125"/>
    </source>
</evidence>
<dbReference type="HAMAP" id="MF_00983">
    <property type="entry name" value="PriA"/>
    <property type="match status" value="1"/>
</dbReference>
<feature type="binding site" evidence="12">
    <location>
        <position position="572"/>
    </location>
    <ligand>
        <name>Zn(2+)</name>
        <dbReference type="ChEBI" id="CHEBI:29105"/>
        <label>1</label>
    </ligand>
</feature>
<dbReference type="InterPro" id="IPR041236">
    <property type="entry name" value="PriA_C"/>
</dbReference>
<evidence type="ECO:0000256" key="5">
    <source>
        <dbReference type="ARBA" id="ARBA00022801"/>
    </source>
</evidence>
<dbReference type="Gene3D" id="3.40.1440.60">
    <property type="entry name" value="PriA, 3(prime) DNA-binding domain"/>
    <property type="match status" value="1"/>
</dbReference>
<proteinExistence type="inferred from homology"/>
<comment type="function">
    <text evidence="12">Initiates the restart of stalled replication forks, which reloads the replicative helicase on sites other than the origin of replication. Recognizes and binds to abandoned replication forks and remodels them to uncover a helicase loading site. Promotes assembly of the primosome at these replication forks.</text>
</comment>
<dbReference type="InterPro" id="IPR014001">
    <property type="entry name" value="Helicase_ATP-bd"/>
</dbReference>
<comment type="subunit">
    <text evidence="12">Component of the replication restart primosome.</text>
</comment>
<gene>
    <name evidence="12 15" type="primary">priA</name>
    <name evidence="15" type="ORF">OM075_00795</name>
</gene>
<keyword evidence="9 12" id="KW-0238">DNA-binding</keyword>
<dbReference type="GO" id="GO:0006270">
    <property type="term" value="P:DNA replication initiation"/>
    <property type="evidence" value="ECO:0007669"/>
    <property type="project" value="TreeGrafter"/>
</dbReference>
<dbReference type="PROSITE" id="PS51194">
    <property type="entry name" value="HELICASE_CTER"/>
    <property type="match status" value="1"/>
</dbReference>
<dbReference type="CDD" id="cd18804">
    <property type="entry name" value="SF2_C_priA"/>
    <property type="match status" value="1"/>
</dbReference>
<feature type="binding site" evidence="12">
    <location>
        <position position="556"/>
    </location>
    <ligand>
        <name>Zn(2+)</name>
        <dbReference type="ChEBI" id="CHEBI:29105"/>
        <label>2</label>
    </ligand>
</feature>
<dbReference type="InterPro" id="IPR027417">
    <property type="entry name" value="P-loop_NTPase"/>
</dbReference>
<keyword evidence="3 12" id="KW-0479">Metal-binding</keyword>
<name>A0AAE3M192_9BACT</name>
<keyword evidence="1 12" id="KW-0639">Primosome</keyword>
<dbReference type="GO" id="GO:0008270">
    <property type="term" value="F:zinc ion binding"/>
    <property type="evidence" value="ECO:0007669"/>
    <property type="project" value="UniProtKB-UniRule"/>
</dbReference>
<dbReference type="InterPro" id="IPR041222">
    <property type="entry name" value="PriA_3primeBD"/>
</dbReference>
<protein>
    <recommendedName>
        <fullName evidence="12">Replication restart protein PriA</fullName>
    </recommendedName>
    <alternativeName>
        <fullName evidence="12">ATP-dependent DNA helicase PriA</fullName>
        <ecNumber evidence="12">5.6.2.4</ecNumber>
    </alternativeName>
    <alternativeName>
        <fullName evidence="12">DNA 3'-5' helicase PriA</fullName>
    </alternativeName>
</protein>
<comment type="catalytic activity">
    <reaction evidence="12">
        <text>Couples ATP hydrolysis with the unwinding of duplex DNA by translocating in the 3'-5' direction.</text>
        <dbReference type="EC" id="5.6.2.4"/>
    </reaction>
</comment>
<keyword evidence="4 12" id="KW-0547">Nucleotide-binding</keyword>
<comment type="cofactor">
    <cofactor evidence="12">
        <name>Zn(2+)</name>
        <dbReference type="ChEBI" id="CHEBI:29105"/>
    </cofactor>
    <text evidence="12">Binds 2 zinc ions per subunit.</text>
</comment>
<evidence type="ECO:0000256" key="7">
    <source>
        <dbReference type="ARBA" id="ARBA00022833"/>
    </source>
</evidence>
<reference evidence="15" key="1">
    <citation type="submission" date="2022-10" db="EMBL/GenBank/DDBJ databases">
        <authorList>
            <person name="Yu W.X."/>
        </authorList>
    </citation>
    <scope>NUCLEOTIDE SEQUENCE</scope>
    <source>
        <strain evidence="15">AAT</strain>
    </source>
</reference>
<evidence type="ECO:0000256" key="2">
    <source>
        <dbReference type="ARBA" id="ARBA00022705"/>
    </source>
</evidence>
<dbReference type="GO" id="GO:1990077">
    <property type="term" value="C:primosome complex"/>
    <property type="evidence" value="ECO:0007669"/>
    <property type="project" value="UniProtKB-UniRule"/>
</dbReference>
<keyword evidence="10 12" id="KW-0413">Isomerase</keyword>
<feature type="binding site" evidence="12">
    <location>
        <position position="559"/>
    </location>
    <ligand>
        <name>Zn(2+)</name>
        <dbReference type="ChEBI" id="CHEBI:29105"/>
        <label>2</label>
    </ligand>
</feature>
<keyword evidence="8 12" id="KW-0067">ATP-binding</keyword>
<comment type="catalytic activity">
    <reaction evidence="11 12">
        <text>ATP + H2O = ADP + phosphate + H(+)</text>
        <dbReference type="Rhea" id="RHEA:13065"/>
        <dbReference type="ChEBI" id="CHEBI:15377"/>
        <dbReference type="ChEBI" id="CHEBI:15378"/>
        <dbReference type="ChEBI" id="CHEBI:30616"/>
        <dbReference type="ChEBI" id="CHEBI:43474"/>
        <dbReference type="ChEBI" id="CHEBI:456216"/>
        <dbReference type="EC" id="5.6.2.4"/>
    </reaction>
</comment>
<dbReference type="Pfam" id="PF18074">
    <property type="entry name" value="PriA_C"/>
    <property type="match status" value="1"/>
</dbReference>
<organism evidence="15 16">
    <name type="scientific">Plebeiibacterium sediminum</name>
    <dbReference type="NCBI Taxonomy" id="2992112"/>
    <lineage>
        <taxon>Bacteria</taxon>
        <taxon>Pseudomonadati</taxon>
        <taxon>Bacteroidota</taxon>
        <taxon>Bacteroidia</taxon>
        <taxon>Marinilabiliales</taxon>
        <taxon>Marinilabiliaceae</taxon>
        <taxon>Plebeiibacterium</taxon>
    </lineage>
</organism>
<evidence type="ECO:0000256" key="3">
    <source>
        <dbReference type="ARBA" id="ARBA00022723"/>
    </source>
</evidence>
<keyword evidence="5 12" id="KW-0378">Hydrolase</keyword>
<dbReference type="SMART" id="SM00490">
    <property type="entry name" value="HELICc"/>
    <property type="match status" value="1"/>
</dbReference>
<dbReference type="Gene3D" id="3.40.50.300">
    <property type="entry name" value="P-loop containing nucleotide triphosphate hydrolases"/>
    <property type="match status" value="2"/>
</dbReference>
<sequence>MKTVYFADIILPVPLPRLFTYEISEEWISNVEIGSRVIVPFGKKKIYSGIIYSLHDTKPEDYETKEIISVLDETPVVNEIQLNFWNWIAQYYMCTLGEVYKAALPSGLKLESETKVHYNSEFIAEEKLSPKENLVLDYLSENKTATIQDLNNLTDLKNSLPIIKSLLEREAVFISERLKDGYKPKTKKIIRLSEDYYKEQKIQNAFTDLGNAKKQLEIFMTFFTLIGGANPSNFAKSIDKNVLRDKSNASSTQIKELVKKGYFVEEEEQISRLTKSNDSLRGVHQLSESQQKAYDQIKTHFEDKNSVLLHGVTSSGKTEIYIHLIKEQLEKGKKVLYLLPEIALTTQITSRLKKVFGNELGIYHSKYTDAERVEVYDDILKNNNYKVVVGVRSSVFLPFDNLGLIIIDEEHENTYKQFDPAPRYHARDAAMVLAHYHGAKVLLGTATPSLESYQNAQLGKYGLVELFERYEGIQMPRIITVNVREERRKKKMNSHFSPVLVQHINEALENDEKIILFQNRRGFSPYLECNQCGWVPKCDYCDVSMTYHKHINQLTCHYCGNSYTLPRVCKACGSPSLQTKGFGTEKIEEDIKLIFPEVKVARMDLDTSRTRKSHETIIGNFERGEIDILIGTQMISKGLDFDHVSVVGILNADSMLNYPDFRAFERSFQLMSQVSGRAGRKKKQGTVILQTSNPDNPVIIDVINNNFNQHFHSQMEERKAYKYPPYYRLIYLTVKHRNQNTVNQASDYLGEYLRSVFSHRVVGPQAPTISKIQNWHLRKIMLKIEGGVSLTKVKDLIQDAITTLVSHPGFKATIVQADVDPM</sequence>
<dbReference type="GO" id="GO:0043138">
    <property type="term" value="F:3'-5' DNA helicase activity"/>
    <property type="evidence" value="ECO:0007669"/>
    <property type="project" value="UniProtKB-EC"/>
</dbReference>